<name>A0A0L9V720_PHAAN</name>
<reference evidence="3" key="1">
    <citation type="journal article" date="2015" name="Proc. Natl. Acad. Sci. U.S.A.">
        <title>Genome sequencing of adzuki bean (Vigna angularis) provides insight into high starch and low fat accumulation and domestication.</title>
        <authorList>
            <person name="Yang K."/>
            <person name="Tian Z."/>
            <person name="Chen C."/>
            <person name="Luo L."/>
            <person name="Zhao B."/>
            <person name="Wang Z."/>
            <person name="Yu L."/>
            <person name="Li Y."/>
            <person name="Sun Y."/>
            <person name="Li W."/>
            <person name="Chen Y."/>
            <person name="Li Y."/>
            <person name="Zhang Y."/>
            <person name="Ai D."/>
            <person name="Zhao J."/>
            <person name="Shang C."/>
            <person name="Ma Y."/>
            <person name="Wu B."/>
            <person name="Wang M."/>
            <person name="Gao L."/>
            <person name="Sun D."/>
            <person name="Zhang P."/>
            <person name="Guo F."/>
            <person name="Wang W."/>
            <person name="Li Y."/>
            <person name="Wang J."/>
            <person name="Varshney R.K."/>
            <person name="Wang J."/>
            <person name="Ling H.Q."/>
            <person name="Wan P."/>
        </authorList>
    </citation>
    <scope>NUCLEOTIDE SEQUENCE</scope>
    <source>
        <strain evidence="3">cv. Jingnong 6</strain>
    </source>
</reference>
<dbReference type="Gramene" id="KOM50439">
    <property type="protein sequence ID" value="KOM50439"/>
    <property type="gene ID" value="LR48_Vigan08g126600"/>
</dbReference>
<accession>A0A0L9V720</accession>
<sequence length="105" mass="11752">MAMEYHAKEKPKYFANYILEHGFAIFREWDRSGSLGYNAVLLVSFLSFVIGEEFKESRCVGKGKRISTVALAGDSGMEPKRQRSSATSSARLVSLRRRGSRDEAG</sequence>
<protein>
    <submittedName>
        <fullName evidence="2">Uncharacterized protein</fullName>
    </submittedName>
</protein>
<dbReference type="EMBL" id="CM003378">
    <property type="protein sequence ID" value="KOM50439.1"/>
    <property type="molecule type" value="Genomic_DNA"/>
</dbReference>
<evidence type="ECO:0000313" key="2">
    <source>
        <dbReference type="EMBL" id="KOM50439.1"/>
    </source>
</evidence>
<feature type="region of interest" description="Disordered" evidence="1">
    <location>
        <begin position="73"/>
        <end position="105"/>
    </location>
</feature>
<proteinExistence type="predicted"/>
<organism evidence="2 3">
    <name type="scientific">Phaseolus angularis</name>
    <name type="common">Azuki bean</name>
    <name type="synonym">Vigna angularis</name>
    <dbReference type="NCBI Taxonomy" id="3914"/>
    <lineage>
        <taxon>Eukaryota</taxon>
        <taxon>Viridiplantae</taxon>
        <taxon>Streptophyta</taxon>
        <taxon>Embryophyta</taxon>
        <taxon>Tracheophyta</taxon>
        <taxon>Spermatophyta</taxon>
        <taxon>Magnoliopsida</taxon>
        <taxon>eudicotyledons</taxon>
        <taxon>Gunneridae</taxon>
        <taxon>Pentapetalae</taxon>
        <taxon>rosids</taxon>
        <taxon>fabids</taxon>
        <taxon>Fabales</taxon>
        <taxon>Fabaceae</taxon>
        <taxon>Papilionoideae</taxon>
        <taxon>50 kb inversion clade</taxon>
        <taxon>NPAAA clade</taxon>
        <taxon>indigoferoid/millettioid clade</taxon>
        <taxon>Phaseoleae</taxon>
        <taxon>Vigna</taxon>
    </lineage>
</organism>
<evidence type="ECO:0000313" key="3">
    <source>
        <dbReference type="Proteomes" id="UP000053144"/>
    </source>
</evidence>
<dbReference type="Proteomes" id="UP000053144">
    <property type="component" value="Chromosome 8"/>
</dbReference>
<dbReference type="AlphaFoldDB" id="A0A0L9V720"/>
<evidence type="ECO:0000256" key="1">
    <source>
        <dbReference type="SAM" id="MobiDB-lite"/>
    </source>
</evidence>
<gene>
    <name evidence="2" type="ORF">LR48_Vigan08g126600</name>
</gene>